<feature type="non-terminal residue" evidence="1">
    <location>
        <position position="81"/>
    </location>
</feature>
<proteinExistence type="predicted"/>
<evidence type="ECO:0000313" key="1">
    <source>
        <dbReference type="EMBL" id="RFU27943.1"/>
    </source>
</evidence>
<dbReference type="AlphaFoldDB" id="A0A3E2H4I4"/>
<sequence length="81" mass="9039">MLRGLQDHGHPWLLSFPEILGASIPPSGHQWPIIIFASAPYIDHHLTDGLIPRFDVHQNDADDGLKNQILGRLQWVDAVVA</sequence>
<evidence type="ECO:0000313" key="2">
    <source>
        <dbReference type="Proteomes" id="UP000258309"/>
    </source>
</evidence>
<dbReference type="Proteomes" id="UP000258309">
    <property type="component" value="Unassembled WGS sequence"/>
</dbReference>
<keyword evidence="2" id="KW-1185">Reference proteome</keyword>
<protein>
    <submittedName>
        <fullName evidence="1">Uncharacterized protein</fullName>
    </submittedName>
</protein>
<dbReference type="EMBL" id="NCSJ02000184">
    <property type="protein sequence ID" value="RFU27943.1"/>
    <property type="molecule type" value="Genomic_DNA"/>
</dbReference>
<gene>
    <name evidence="1" type="ORF">B7463_g8397</name>
</gene>
<reference evidence="1 2" key="1">
    <citation type="submission" date="2018-05" db="EMBL/GenBank/DDBJ databases">
        <title>Draft genome sequence of Scytalidium lignicola DSM 105466, a ubiquitous saprotrophic fungus.</title>
        <authorList>
            <person name="Buettner E."/>
            <person name="Gebauer A.M."/>
            <person name="Hofrichter M."/>
            <person name="Liers C."/>
            <person name="Kellner H."/>
        </authorList>
    </citation>
    <scope>NUCLEOTIDE SEQUENCE [LARGE SCALE GENOMIC DNA]</scope>
    <source>
        <strain evidence="1 2">DSM 105466</strain>
    </source>
</reference>
<organism evidence="1 2">
    <name type="scientific">Scytalidium lignicola</name>
    <name type="common">Hyphomycete</name>
    <dbReference type="NCBI Taxonomy" id="5539"/>
    <lineage>
        <taxon>Eukaryota</taxon>
        <taxon>Fungi</taxon>
        <taxon>Dikarya</taxon>
        <taxon>Ascomycota</taxon>
        <taxon>Pezizomycotina</taxon>
        <taxon>Leotiomycetes</taxon>
        <taxon>Leotiomycetes incertae sedis</taxon>
        <taxon>Scytalidium</taxon>
    </lineage>
</organism>
<name>A0A3E2H4I4_SCYLI</name>
<comment type="caution">
    <text evidence="1">The sequence shown here is derived from an EMBL/GenBank/DDBJ whole genome shotgun (WGS) entry which is preliminary data.</text>
</comment>
<accession>A0A3E2H4I4</accession>
<feature type="non-terminal residue" evidence="1">
    <location>
        <position position="1"/>
    </location>
</feature>